<evidence type="ECO:0000256" key="9">
    <source>
        <dbReference type="HAMAP-Rule" id="MF_00323"/>
    </source>
</evidence>
<dbReference type="FunFam" id="3.40.50.1400:FF:000002">
    <property type="entry name" value="Ferrochelatase"/>
    <property type="match status" value="1"/>
</dbReference>
<comment type="caution">
    <text evidence="11">The sequence shown here is derived from an EMBL/GenBank/DDBJ whole genome shotgun (WGS) entry which is preliminary data.</text>
</comment>
<name>A0A4R6M7C6_9GAMM</name>
<evidence type="ECO:0000256" key="4">
    <source>
        <dbReference type="ARBA" id="ARBA00023004"/>
    </source>
</evidence>
<dbReference type="GO" id="GO:0046872">
    <property type="term" value="F:metal ion binding"/>
    <property type="evidence" value="ECO:0007669"/>
    <property type="project" value="UniProtKB-KW"/>
</dbReference>
<evidence type="ECO:0000256" key="8">
    <source>
        <dbReference type="ARBA" id="ARBA00024536"/>
    </source>
</evidence>
<dbReference type="Pfam" id="PF00762">
    <property type="entry name" value="Ferrochelatase"/>
    <property type="match status" value="1"/>
</dbReference>
<comment type="catalytic activity">
    <reaction evidence="9 10">
        <text>heme b + 2 H(+) = protoporphyrin IX + Fe(2+)</text>
        <dbReference type="Rhea" id="RHEA:22584"/>
        <dbReference type="ChEBI" id="CHEBI:15378"/>
        <dbReference type="ChEBI" id="CHEBI:29033"/>
        <dbReference type="ChEBI" id="CHEBI:57306"/>
        <dbReference type="ChEBI" id="CHEBI:60344"/>
        <dbReference type="EC" id="4.98.1.1"/>
    </reaction>
</comment>
<feature type="binding site" evidence="9">
    <location>
        <position position="199"/>
    </location>
    <ligand>
        <name>Fe(2+)</name>
        <dbReference type="ChEBI" id="CHEBI:29033"/>
    </ligand>
</feature>
<keyword evidence="12" id="KW-1185">Reference proteome</keyword>
<dbReference type="GO" id="GO:0006783">
    <property type="term" value="P:heme biosynthetic process"/>
    <property type="evidence" value="ECO:0007669"/>
    <property type="project" value="UniProtKB-UniRule"/>
</dbReference>
<keyword evidence="5 9" id="KW-0350">Heme biosynthesis</keyword>
<dbReference type="CDD" id="cd03411">
    <property type="entry name" value="Ferrochelatase_N"/>
    <property type="match status" value="1"/>
</dbReference>
<dbReference type="Proteomes" id="UP000294656">
    <property type="component" value="Unassembled WGS sequence"/>
</dbReference>
<keyword evidence="3 9" id="KW-0479">Metal-binding</keyword>
<evidence type="ECO:0000256" key="3">
    <source>
        <dbReference type="ARBA" id="ARBA00022723"/>
    </source>
</evidence>
<dbReference type="NCBIfam" id="TIGR00109">
    <property type="entry name" value="hemH"/>
    <property type="match status" value="1"/>
</dbReference>
<evidence type="ECO:0000256" key="10">
    <source>
        <dbReference type="RuleBase" id="RU000607"/>
    </source>
</evidence>
<dbReference type="Gene3D" id="3.40.50.1400">
    <property type="match status" value="2"/>
</dbReference>
<keyword evidence="6 9" id="KW-0456">Lyase</keyword>
<evidence type="ECO:0000313" key="12">
    <source>
        <dbReference type="Proteomes" id="UP000294656"/>
    </source>
</evidence>
<comment type="similarity">
    <text evidence="1 9 10">Belongs to the ferrochelatase family.</text>
</comment>
<dbReference type="InterPro" id="IPR033659">
    <property type="entry name" value="Ferrochelatase_N"/>
</dbReference>
<dbReference type="SUPFAM" id="SSF53800">
    <property type="entry name" value="Chelatase"/>
    <property type="match status" value="1"/>
</dbReference>
<proteinExistence type="inferred from homology"/>
<dbReference type="UniPathway" id="UPA00252">
    <property type="reaction ID" value="UER00325"/>
</dbReference>
<keyword evidence="7 9" id="KW-0627">Porphyrin biosynthesis</keyword>
<evidence type="ECO:0000256" key="5">
    <source>
        <dbReference type="ARBA" id="ARBA00023133"/>
    </source>
</evidence>
<dbReference type="PROSITE" id="PS00534">
    <property type="entry name" value="FERROCHELATASE"/>
    <property type="match status" value="1"/>
</dbReference>
<evidence type="ECO:0000256" key="6">
    <source>
        <dbReference type="ARBA" id="ARBA00023239"/>
    </source>
</evidence>
<dbReference type="RefSeq" id="WP_133504276.1">
    <property type="nucleotide sequence ID" value="NZ_SNXC01000013.1"/>
</dbReference>
<reference evidence="11 12" key="1">
    <citation type="submission" date="2019-03" db="EMBL/GenBank/DDBJ databases">
        <title>Genomic Encyclopedia of Type Strains, Phase III (KMG-III): the genomes of soil and plant-associated and newly described type strains.</title>
        <authorList>
            <person name="Whitman W."/>
        </authorList>
    </citation>
    <scope>NUCLEOTIDE SEQUENCE [LARGE SCALE GENOMIC DNA]</scope>
    <source>
        <strain evidence="11 12">CECT 7378</strain>
    </source>
</reference>
<evidence type="ECO:0000256" key="7">
    <source>
        <dbReference type="ARBA" id="ARBA00023244"/>
    </source>
</evidence>
<gene>
    <name evidence="9" type="primary">hemH</name>
    <name evidence="11" type="ORF">DFP79_2543</name>
</gene>
<dbReference type="OrthoDB" id="9809741at2"/>
<keyword evidence="4 9" id="KW-0408">Iron</keyword>
<dbReference type="GO" id="GO:0004325">
    <property type="term" value="F:ferrochelatase activity"/>
    <property type="evidence" value="ECO:0007669"/>
    <property type="project" value="UniProtKB-UniRule"/>
</dbReference>
<evidence type="ECO:0000256" key="2">
    <source>
        <dbReference type="ARBA" id="ARBA00022490"/>
    </source>
</evidence>
<dbReference type="AlphaFoldDB" id="A0A4R6M7C6"/>
<dbReference type="GO" id="GO:0005737">
    <property type="term" value="C:cytoplasm"/>
    <property type="evidence" value="ECO:0007669"/>
    <property type="project" value="UniProtKB-SubCell"/>
</dbReference>
<sequence length="335" mass="37965">MEASKKIGVLMMNLGTPEAPTPDAVRKYLKEFLSDRRVVDLTPILWKPILNGIILNIRPKKVAKVYQQVWMDEGSPLFVLGNRLRDAVQVALNEQSDDFVVATAMTYGTPTVEDAAKTFRKVGVSRIFVIPMYPQFSGTTTAAAFDRLMNSLKKCPEWPALNLYHDYADHPLYIDALANSVTRQWKEQGEKRHLVLSYHGIPKRYVTNGDPYARRCEKTSELLAEKLGLNKDEWTHVYQSRFGREEWLQPYADKTLATMPKQGIKRVNVISPAFSIDCIETLEEVTLELGDEFKNAGGEAFDYISALNDSADHVALYKDIILTNTVSWQNEITSV</sequence>
<dbReference type="EMBL" id="SNXC01000013">
    <property type="protein sequence ID" value="TDO96775.1"/>
    <property type="molecule type" value="Genomic_DNA"/>
</dbReference>
<dbReference type="HAMAP" id="MF_00323">
    <property type="entry name" value="Ferrochelatase"/>
    <property type="match status" value="1"/>
</dbReference>
<dbReference type="CDD" id="cd00419">
    <property type="entry name" value="Ferrochelatase_C"/>
    <property type="match status" value="1"/>
</dbReference>
<dbReference type="PANTHER" id="PTHR11108">
    <property type="entry name" value="FERROCHELATASE"/>
    <property type="match status" value="1"/>
</dbReference>
<comment type="catalytic activity">
    <reaction evidence="8">
        <text>Fe-coproporphyrin III + 2 H(+) = coproporphyrin III + Fe(2+)</text>
        <dbReference type="Rhea" id="RHEA:49572"/>
        <dbReference type="ChEBI" id="CHEBI:15378"/>
        <dbReference type="ChEBI" id="CHEBI:29033"/>
        <dbReference type="ChEBI" id="CHEBI:68438"/>
        <dbReference type="ChEBI" id="CHEBI:131725"/>
        <dbReference type="EC" id="4.99.1.9"/>
    </reaction>
    <physiologicalReaction direction="right-to-left" evidence="8">
        <dbReference type="Rhea" id="RHEA:49574"/>
    </physiologicalReaction>
</comment>
<evidence type="ECO:0000313" key="11">
    <source>
        <dbReference type="EMBL" id="TDO96775.1"/>
    </source>
</evidence>
<comment type="function">
    <text evidence="9 10">Catalyzes the ferrous insertion into protoporphyrin IX.</text>
</comment>
<dbReference type="PANTHER" id="PTHR11108:SF1">
    <property type="entry name" value="FERROCHELATASE, MITOCHONDRIAL"/>
    <property type="match status" value="1"/>
</dbReference>
<dbReference type="InterPro" id="IPR001015">
    <property type="entry name" value="Ferrochelatase"/>
</dbReference>
<dbReference type="EC" id="4.98.1.1" evidence="9 10"/>
<keyword evidence="2 9" id="KW-0963">Cytoplasm</keyword>
<protein>
    <recommendedName>
        <fullName evidence="9 10">Ferrochelatase</fullName>
        <ecNumber evidence="9 10">4.98.1.1</ecNumber>
    </recommendedName>
    <alternativeName>
        <fullName evidence="9">Heme synthase</fullName>
    </alternativeName>
    <alternativeName>
        <fullName evidence="9">Protoheme ferro-lyase</fullName>
    </alternativeName>
</protein>
<organism evidence="11 12">
    <name type="scientific">Marinomonas balearica</name>
    <dbReference type="NCBI Taxonomy" id="491947"/>
    <lineage>
        <taxon>Bacteria</taxon>
        <taxon>Pseudomonadati</taxon>
        <taxon>Pseudomonadota</taxon>
        <taxon>Gammaproteobacteria</taxon>
        <taxon>Oceanospirillales</taxon>
        <taxon>Oceanospirillaceae</taxon>
        <taxon>Marinomonas</taxon>
    </lineage>
</organism>
<evidence type="ECO:0000256" key="1">
    <source>
        <dbReference type="ARBA" id="ARBA00007718"/>
    </source>
</evidence>
<comment type="subcellular location">
    <subcellularLocation>
        <location evidence="9 10">Cytoplasm</location>
    </subcellularLocation>
</comment>
<accession>A0A4R6M7C6</accession>
<dbReference type="InterPro" id="IPR019772">
    <property type="entry name" value="Ferrochelatase_AS"/>
</dbReference>
<comment type="pathway">
    <text evidence="9 10">Porphyrin-containing compound metabolism; protoheme biosynthesis; protoheme from protoporphyrin-IX: step 1/1.</text>
</comment>
<dbReference type="InterPro" id="IPR033644">
    <property type="entry name" value="Ferrochelatase_C"/>
</dbReference>
<feature type="binding site" evidence="9">
    <location>
        <position position="280"/>
    </location>
    <ligand>
        <name>Fe(2+)</name>
        <dbReference type="ChEBI" id="CHEBI:29033"/>
    </ligand>
</feature>